<comment type="caution">
    <text evidence="2">The sequence shown here is derived from an EMBL/GenBank/DDBJ whole genome shotgun (WGS) entry which is preliminary data.</text>
</comment>
<sequence length="198" mass="22618">MMLLHAILPLLFAFILADTSQLKLQQDIQKDVAKLQQSNSYFISDNTSETASLQSIFNDLQLFGMVSNLDLSKAKYSQHQQGPHQIQQWIFDQGQIKSITQLESIIALDTVVTQHYLENRPPSQHRITNNFVFRAYQVSTATEPAKLFYLTESEQGLLAYHLEEKQAHISYTSSKNGLNHLLPKYHAEVEAILKQSIK</sequence>
<protein>
    <submittedName>
        <fullName evidence="2">Uncharacterized protein</fullName>
    </submittedName>
</protein>
<dbReference type="RefSeq" id="WP_219877583.1">
    <property type="nucleotide sequence ID" value="NZ_JAHYXK010000008.1"/>
</dbReference>
<gene>
    <name evidence="2" type="ORF">K0O23_11565</name>
</gene>
<evidence type="ECO:0000256" key="1">
    <source>
        <dbReference type="SAM" id="SignalP"/>
    </source>
</evidence>
<evidence type="ECO:0000313" key="3">
    <source>
        <dbReference type="Proteomes" id="UP000813018"/>
    </source>
</evidence>
<feature type="signal peptide" evidence="1">
    <location>
        <begin position="1"/>
        <end position="17"/>
    </location>
</feature>
<evidence type="ECO:0000313" key="2">
    <source>
        <dbReference type="EMBL" id="MBW7467707.1"/>
    </source>
</evidence>
<organism evidence="2 3">
    <name type="scientific">Pontibacter aydingkolensis</name>
    <dbReference type="NCBI Taxonomy" id="1911536"/>
    <lineage>
        <taxon>Bacteria</taxon>
        <taxon>Pseudomonadati</taxon>
        <taxon>Bacteroidota</taxon>
        <taxon>Cytophagia</taxon>
        <taxon>Cytophagales</taxon>
        <taxon>Hymenobacteraceae</taxon>
        <taxon>Pontibacter</taxon>
    </lineage>
</organism>
<reference evidence="2 3" key="1">
    <citation type="journal article" date="2016" name="Int. J. Syst. Evol. Microbiol.">
        <title>Pontibacter aydingkolensis sp. nov., isolated from soil of a salt lake.</title>
        <authorList>
            <person name="Osman G."/>
            <person name="Zhang T."/>
            <person name="Lou K."/>
            <person name="Gao Y."/>
            <person name="Chang W."/>
            <person name="Lin Q."/>
            <person name="Yang H.M."/>
            <person name="Huo X.D."/>
            <person name="Wang N."/>
        </authorList>
    </citation>
    <scope>NUCLEOTIDE SEQUENCE [LARGE SCALE GENOMIC DNA]</scope>
    <source>
        <strain evidence="2 3">KACC 19255</strain>
    </source>
</reference>
<dbReference type="EMBL" id="JAHYXK010000008">
    <property type="protein sequence ID" value="MBW7467707.1"/>
    <property type="molecule type" value="Genomic_DNA"/>
</dbReference>
<accession>A0ABS7CV73</accession>
<feature type="chain" id="PRO_5046977304" evidence="1">
    <location>
        <begin position="18"/>
        <end position="198"/>
    </location>
</feature>
<keyword evidence="3" id="KW-1185">Reference proteome</keyword>
<name>A0ABS7CV73_9BACT</name>
<dbReference type="Proteomes" id="UP000813018">
    <property type="component" value="Unassembled WGS sequence"/>
</dbReference>
<keyword evidence="1" id="KW-0732">Signal</keyword>
<proteinExistence type="predicted"/>